<dbReference type="CDD" id="cd08267">
    <property type="entry name" value="MDR1"/>
    <property type="match status" value="1"/>
</dbReference>
<dbReference type="Gene3D" id="3.40.50.720">
    <property type="entry name" value="NAD(P)-binding Rossmann-like Domain"/>
    <property type="match status" value="1"/>
</dbReference>
<gene>
    <name evidence="2" type="ORF">C8A05DRAFT_14647</name>
</gene>
<dbReference type="PANTHER" id="PTHR11695:SF294">
    <property type="entry name" value="RETICULON-4-INTERACTING PROTEIN 1, MITOCHONDRIAL"/>
    <property type="match status" value="1"/>
</dbReference>
<dbReference type="EMBL" id="MU855452">
    <property type="protein sequence ID" value="KAK3903386.1"/>
    <property type="molecule type" value="Genomic_DNA"/>
</dbReference>
<evidence type="ECO:0000259" key="1">
    <source>
        <dbReference type="SMART" id="SM00829"/>
    </source>
</evidence>
<dbReference type="AlphaFoldDB" id="A0AAN6MN56"/>
<dbReference type="SUPFAM" id="SSF50129">
    <property type="entry name" value="GroES-like"/>
    <property type="match status" value="1"/>
</dbReference>
<name>A0AAN6MN56_9PEZI</name>
<dbReference type="PANTHER" id="PTHR11695">
    <property type="entry name" value="ALCOHOL DEHYDROGENASE RELATED"/>
    <property type="match status" value="1"/>
</dbReference>
<proteinExistence type="predicted"/>
<dbReference type="GO" id="GO:0005739">
    <property type="term" value="C:mitochondrion"/>
    <property type="evidence" value="ECO:0007669"/>
    <property type="project" value="TreeGrafter"/>
</dbReference>
<comment type="caution">
    <text evidence="2">The sequence shown here is derived from an EMBL/GenBank/DDBJ whole genome shotgun (WGS) entry which is preliminary data.</text>
</comment>
<organism evidence="2 3">
    <name type="scientific">Staphylotrichum tortipilum</name>
    <dbReference type="NCBI Taxonomy" id="2831512"/>
    <lineage>
        <taxon>Eukaryota</taxon>
        <taxon>Fungi</taxon>
        <taxon>Dikarya</taxon>
        <taxon>Ascomycota</taxon>
        <taxon>Pezizomycotina</taxon>
        <taxon>Sordariomycetes</taxon>
        <taxon>Sordariomycetidae</taxon>
        <taxon>Sordariales</taxon>
        <taxon>Chaetomiaceae</taxon>
        <taxon>Staphylotrichum</taxon>
    </lineage>
</organism>
<dbReference type="Pfam" id="PF08240">
    <property type="entry name" value="ADH_N"/>
    <property type="match status" value="1"/>
</dbReference>
<dbReference type="SMART" id="SM00829">
    <property type="entry name" value="PKS_ER"/>
    <property type="match status" value="1"/>
</dbReference>
<protein>
    <recommendedName>
        <fullName evidence="1">Enoyl reductase (ER) domain-containing protein</fullName>
    </recommendedName>
</protein>
<dbReference type="InterPro" id="IPR036291">
    <property type="entry name" value="NAD(P)-bd_dom_sf"/>
</dbReference>
<keyword evidence="3" id="KW-1185">Reference proteome</keyword>
<dbReference type="Proteomes" id="UP001303889">
    <property type="component" value="Unassembled WGS sequence"/>
</dbReference>
<reference evidence="2" key="2">
    <citation type="submission" date="2023-05" db="EMBL/GenBank/DDBJ databases">
        <authorList>
            <consortium name="Lawrence Berkeley National Laboratory"/>
            <person name="Steindorff A."/>
            <person name="Hensen N."/>
            <person name="Bonometti L."/>
            <person name="Westerberg I."/>
            <person name="Brannstrom I.O."/>
            <person name="Guillou S."/>
            <person name="Cros-Aarteil S."/>
            <person name="Calhoun S."/>
            <person name="Haridas S."/>
            <person name="Kuo A."/>
            <person name="Mondo S."/>
            <person name="Pangilinan J."/>
            <person name="Riley R."/>
            <person name="Labutti K."/>
            <person name="Andreopoulos B."/>
            <person name="Lipzen A."/>
            <person name="Chen C."/>
            <person name="Yanf M."/>
            <person name="Daum C."/>
            <person name="Ng V."/>
            <person name="Clum A."/>
            <person name="Ohm R."/>
            <person name="Martin F."/>
            <person name="Silar P."/>
            <person name="Natvig D."/>
            <person name="Lalanne C."/>
            <person name="Gautier V."/>
            <person name="Ament-Velasquez S.L."/>
            <person name="Kruys A."/>
            <person name="Hutchinson M.I."/>
            <person name="Powell A.J."/>
            <person name="Barry K."/>
            <person name="Miller A.N."/>
            <person name="Grigoriev I.V."/>
            <person name="Debuchy R."/>
            <person name="Gladieux P."/>
            <person name="Thoren M.H."/>
            <person name="Johannesson H."/>
        </authorList>
    </citation>
    <scope>NUCLEOTIDE SEQUENCE</scope>
    <source>
        <strain evidence="2">CBS 103.79</strain>
    </source>
</reference>
<dbReference type="SUPFAM" id="SSF51735">
    <property type="entry name" value="NAD(P)-binding Rossmann-fold domains"/>
    <property type="match status" value="1"/>
</dbReference>
<dbReference type="Gene3D" id="3.90.180.10">
    <property type="entry name" value="Medium-chain alcohol dehydrogenases, catalytic domain"/>
    <property type="match status" value="1"/>
</dbReference>
<sequence length="334" mass="35472">MRAWQYSSTTGGIEKNLAINDSVPLPTLSSRLGDAELLVRVLVASLNPADYKAPELGLVARAVFRPPATPGMDFCGRVVKTTQMVDDFAIGDLVFGRLGPQQHGTTGEYVVAPTKACARVPDGVGVDEAAAIGVAGVTAYQAISPNVKPGDKVFINGGSGGTGTFGIQIAKALGCEVTVTCSPAKADLCRSLGADEIIDYTTTDVSQALKAKGQVFVLVIDNAGLPHDLYKAADDFLLPTGKYVQIGGPLNLSAIKTVTSRLLLPSFLGGGKRRYEMYNIRHGPADLVQLVQWVAEKKIKVVVEQTYEFEDLPKAFEKLKTGRNAGKLVIHVSK</sequence>
<evidence type="ECO:0000313" key="3">
    <source>
        <dbReference type="Proteomes" id="UP001303889"/>
    </source>
</evidence>
<accession>A0AAN6MN56</accession>
<dbReference type="InterPro" id="IPR013154">
    <property type="entry name" value="ADH-like_N"/>
</dbReference>
<dbReference type="Pfam" id="PF13602">
    <property type="entry name" value="ADH_zinc_N_2"/>
    <property type="match status" value="1"/>
</dbReference>
<dbReference type="InterPro" id="IPR050700">
    <property type="entry name" value="YIM1/Zinc_Alcohol_DH_Fams"/>
</dbReference>
<dbReference type="InterPro" id="IPR011032">
    <property type="entry name" value="GroES-like_sf"/>
</dbReference>
<feature type="domain" description="Enoyl reductase (ER)" evidence="1">
    <location>
        <begin position="12"/>
        <end position="330"/>
    </location>
</feature>
<reference evidence="2" key="1">
    <citation type="journal article" date="2023" name="Mol. Phylogenet. Evol.">
        <title>Genome-scale phylogeny and comparative genomics of the fungal order Sordariales.</title>
        <authorList>
            <person name="Hensen N."/>
            <person name="Bonometti L."/>
            <person name="Westerberg I."/>
            <person name="Brannstrom I.O."/>
            <person name="Guillou S."/>
            <person name="Cros-Aarteil S."/>
            <person name="Calhoun S."/>
            <person name="Haridas S."/>
            <person name="Kuo A."/>
            <person name="Mondo S."/>
            <person name="Pangilinan J."/>
            <person name="Riley R."/>
            <person name="LaButti K."/>
            <person name="Andreopoulos B."/>
            <person name="Lipzen A."/>
            <person name="Chen C."/>
            <person name="Yan M."/>
            <person name="Daum C."/>
            <person name="Ng V."/>
            <person name="Clum A."/>
            <person name="Steindorff A."/>
            <person name="Ohm R.A."/>
            <person name="Martin F."/>
            <person name="Silar P."/>
            <person name="Natvig D.O."/>
            <person name="Lalanne C."/>
            <person name="Gautier V."/>
            <person name="Ament-Velasquez S.L."/>
            <person name="Kruys A."/>
            <person name="Hutchinson M.I."/>
            <person name="Powell A.J."/>
            <person name="Barry K."/>
            <person name="Miller A.N."/>
            <person name="Grigoriev I.V."/>
            <person name="Debuchy R."/>
            <person name="Gladieux P."/>
            <person name="Hiltunen Thoren M."/>
            <person name="Johannesson H."/>
        </authorList>
    </citation>
    <scope>NUCLEOTIDE SEQUENCE</scope>
    <source>
        <strain evidence="2">CBS 103.79</strain>
    </source>
</reference>
<dbReference type="GO" id="GO:0016491">
    <property type="term" value="F:oxidoreductase activity"/>
    <property type="evidence" value="ECO:0007669"/>
    <property type="project" value="InterPro"/>
</dbReference>
<dbReference type="InterPro" id="IPR020843">
    <property type="entry name" value="ER"/>
</dbReference>
<evidence type="ECO:0000313" key="2">
    <source>
        <dbReference type="EMBL" id="KAK3903386.1"/>
    </source>
</evidence>